<gene>
    <name evidence="3" type="ORF">CP500_021260</name>
</gene>
<feature type="region of interest" description="Disordered" evidence="1">
    <location>
        <begin position="41"/>
        <end position="62"/>
    </location>
</feature>
<proteinExistence type="predicted"/>
<feature type="signal peptide" evidence="2">
    <location>
        <begin position="1"/>
        <end position="21"/>
    </location>
</feature>
<dbReference type="RefSeq" id="WP_096828785.1">
    <property type="nucleotide sequence ID" value="NZ_NXIB02000191.1"/>
</dbReference>
<dbReference type="AlphaFoldDB" id="A0A2G4EVC4"/>
<sequence length="125" mass="13554">MNSKISKPGILMIRVALSAIASSTLFLPQATFAQASSLNNSQPLQDFQTNDNPDPFSGSSGTGVFDLIHRSRLGNGRSIEEFSTEQRQNLNDAATEFRNKQRLLLEKPAVPSPEATPTEITAPIP</sequence>
<evidence type="ECO:0000256" key="2">
    <source>
        <dbReference type="SAM" id="SignalP"/>
    </source>
</evidence>
<reference evidence="3" key="1">
    <citation type="submission" date="2017-10" db="EMBL/GenBank/DDBJ databases">
        <title>Draft genome sequence of the planktic cyanobacteria Tychonema bourrellyi isolated from alpine lentic freshwater.</title>
        <authorList>
            <person name="Tett A."/>
            <person name="Armanini F."/>
            <person name="Asnicar F."/>
            <person name="Boscaini A."/>
            <person name="Pasolli E."/>
            <person name="Zolfo M."/>
            <person name="Donati C."/>
            <person name="Salmaso N."/>
            <person name="Segata N."/>
        </authorList>
    </citation>
    <scope>NUCLEOTIDE SEQUENCE</scope>
    <source>
        <strain evidence="3">FEM_GT703</strain>
    </source>
</reference>
<feature type="chain" id="PRO_5013861759" evidence="2">
    <location>
        <begin position="22"/>
        <end position="125"/>
    </location>
</feature>
<keyword evidence="4" id="KW-1185">Reference proteome</keyword>
<evidence type="ECO:0000313" key="3">
    <source>
        <dbReference type="EMBL" id="PHX53484.1"/>
    </source>
</evidence>
<organism evidence="3 4">
    <name type="scientific">Tychonema bourrellyi FEM_GT703</name>
    <dbReference type="NCBI Taxonomy" id="2040638"/>
    <lineage>
        <taxon>Bacteria</taxon>
        <taxon>Bacillati</taxon>
        <taxon>Cyanobacteriota</taxon>
        <taxon>Cyanophyceae</taxon>
        <taxon>Oscillatoriophycideae</taxon>
        <taxon>Oscillatoriales</taxon>
        <taxon>Microcoleaceae</taxon>
        <taxon>Tychonema</taxon>
    </lineage>
</organism>
<dbReference type="OrthoDB" id="466956at2"/>
<dbReference type="EMBL" id="NXIB02000191">
    <property type="protein sequence ID" value="PHX53484.1"/>
    <property type="molecule type" value="Genomic_DNA"/>
</dbReference>
<protein>
    <submittedName>
        <fullName evidence="3">Uncharacterized protein</fullName>
    </submittedName>
</protein>
<keyword evidence="2" id="KW-0732">Signal</keyword>
<comment type="caution">
    <text evidence="3">The sequence shown here is derived from an EMBL/GenBank/DDBJ whole genome shotgun (WGS) entry which is preliminary data.</text>
</comment>
<evidence type="ECO:0000313" key="4">
    <source>
        <dbReference type="Proteomes" id="UP000226442"/>
    </source>
</evidence>
<feature type="region of interest" description="Disordered" evidence="1">
    <location>
        <begin position="103"/>
        <end position="125"/>
    </location>
</feature>
<evidence type="ECO:0000256" key="1">
    <source>
        <dbReference type="SAM" id="MobiDB-lite"/>
    </source>
</evidence>
<dbReference type="Proteomes" id="UP000226442">
    <property type="component" value="Unassembled WGS sequence"/>
</dbReference>
<name>A0A2G4EVC4_9CYAN</name>
<accession>A0A2G4EVC4</accession>
<feature type="compositionally biased region" description="Polar residues" evidence="1">
    <location>
        <begin position="41"/>
        <end position="52"/>
    </location>
</feature>